<dbReference type="Pfam" id="PF01544">
    <property type="entry name" value="CorA"/>
    <property type="match status" value="1"/>
</dbReference>
<dbReference type="EMBL" id="ML994349">
    <property type="protein sequence ID" value="KAF2196646.1"/>
    <property type="molecule type" value="Genomic_DNA"/>
</dbReference>
<dbReference type="SMART" id="SM00248">
    <property type="entry name" value="ANK"/>
    <property type="match status" value="10"/>
</dbReference>
<feature type="repeat" description="ANK" evidence="7">
    <location>
        <begin position="198"/>
        <end position="220"/>
    </location>
</feature>
<feature type="repeat" description="ANK" evidence="7">
    <location>
        <begin position="133"/>
        <end position="165"/>
    </location>
</feature>
<feature type="region of interest" description="Disordered" evidence="8">
    <location>
        <begin position="1307"/>
        <end position="1341"/>
    </location>
</feature>
<dbReference type="PANTHER" id="PTHR24198">
    <property type="entry name" value="ANKYRIN REPEAT AND PROTEIN KINASE DOMAIN-CONTAINING PROTEIN"/>
    <property type="match status" value="1"/>
</dbReference>
<feature type="region of interest" description="Disordered" evidence="8">
    <location>
        <begin position="643"/>
        <end position="708"/>
    </location>
</feature>
<protein>
    <submittedName>
        <fullName evidence="10">Ankyrin</fullName>
    </submittedName>
</protein>
<feature type="transmembrane region" description="Helical" evidence="9">
    <location>
        <begin position="1184"/>
        <end position="1204"/>
    </location>
</feature>
<keyword evidence="3" id="KW-0677">Repeat</keyword>
<dbReference type="SUPFAM" id="SSF144083">
    <property type="entry name" value="Magnesium transport protein CorA, transmembrane region"/>
    <property type="match status" value="1"/>
</dbReference>
<evidence type="ECO:0000256" key="6">
    <source>
        <dbReference type="ARBA" id="ARBA00023136"/>
    </source>
</evidence>
<evidence type="ECO:0000256" key="9">
    <source>
        <dbReference type="SAM" id="Phobius"/>
    </source>
</evidence>
<feature type="compositionally biased region" description="Basic and acidic residues" evidence="8">
    <location>
        <begin position="1313"/>
        <end position="1327"/>
    </location>
</feature>
<dbReference type="GO" id="GO:0016020">
    <property type="term" value="C:membrane"/>
    <property type="evidence" value="ECO:0007669"/>
    <property type="project" value="UniProtKB-SubCell"/>
</dbReference>
<gene>
    <name evidence="10" type="ORF">GQ43DRAFT_426158</name>
</gene>
<feature type="region of interest" description="Disordered" evidence="8">
    <location>
        <begin position="1258"/>
        <end position="1293"/>
    </location>
</feature>
<dbReference type="Gene3D" id="1.25.40.20">
    <property type="entry name" value="Ankyrin repeat-containing domain"/>
    <property type="match status" value="2"/>
</dbReference>
<reference evidence="10" key="1">
    <citation type="journal article" date="2020" name="Stud. Mycol.">
        <title>101 Dothideomycetes genomes: a test case for predicting lifestyles and emergence of pathogens.</title>
        <authorList>
            <person name="Haridas S."/>
            <person name="Albert R."/>
            <person name="Binder M."/>
            <person name="Bloem J."/>
            <person name="Labutti K."/>
            <person name="Salamov A."/>
            <person name="Andreopoulos B."/>
            <person name="Baker S."/>
            <person name="Barry K."/>
            <person name="Bills G."/>
            <person name="Bluhm B."/>
            <person name="Cannon C."/>
            <person name="Castanera R."/>
            <person name="Culley D."/>
            <person name="Daum C."/>
            <person name="Ezra D."/>
            <person name="Gonzalez J."/>
            <person name="Henrissat B."/>
            <person name="Kuo A."/>
            <person name="Liang C."/>
            <person name="Lipzen A."/>
            <person name="Lutzoni F."/>
            <person name="Magnuson J."/>
            <person name="Mondo S."/>
            <person name="Nolan M."/>
            <person name="Ohm R."/>
            <person name="Pangilinan J."/>
            <person name="Park H.-J."/>
            <person name="Ramirez L."/>
            <person name="Alfaro M."/>
            <person name="Sun H."/>
            <person name="Tritt A."/>
            <person name="Yoshinaga Y."/>
            <person name="Zwiers L.-H."/>
            <person name="Turgeon B."/>
            <person name="Goodwin S."/>
            <person name="Spatafora J."/>
            <person name="Crous P."/>
            <person name="Grigoriev I."/>
        </authorList>
    </citation>
    <scope>NUCLEOTIDE SEQUENCE</scope>
    <source>
        <strain evidence="10">ATCC 74209</strain>
    </source>
</reference>
<feature type="repeat" description="ANK" evidence="7">
    <location>
        <begin position="99"/>
        <end position="132"/>
    </location>
</feature>
<dbReference type="Pfam" id="PF13637">
    <property type="entry name" value="Ank_4"/>
    <property type="match status" value="1"/>
</dbReference>
<dbReference type="InterPro" id="IPR036770">
    <property type="entry name" value="Ankyrin_rpt-contain_sf"/>
</dbReference>
<dbReference type="Proteomes" id="UP000799536">
    <property type="component" value="Unassembled WGS sequence"/>
</dbReference>
<dbReference type="Pfam" id="PF12796">
    <property type="entry name" value="Ank_2"/>
    <property type="match status" value="2"/>
</dbReference>
<evidence type="ECO:0000256" key="3">
    <source>
        <dbReference type="ARBA" id="ARBA00022737"/>
    </source>
</evidence>
<comment type="subcellular location">
    <subcellularLocation>
        <location evidence="1">Membrane</location>
        <topology evidence="1">Multi-pass membrane protein</topology>
    </subcellularLocation>
</comment>
<feature type="compositionally biased region" description="Basic and acidic residues" evidence="8">
    <location>
        <begin position="650"/>
        <end position="673"/>
    </location>
</feature>
<dbReference type="InterPro" id="IPR045863">
    <property type="entry name" value="CorA_TM1_TM2"/>
</dbReference>
<feature type="repeat" description="ANK" evidence="7">
    <location>
        <begin position="236"/>
        <end position="268"/>
    </location>
</feature>
<dbReference type="InterPro" id="IPR002110">
    <property type="entry name" value="Ankyrin_rpt"/>
</dbReference>
<evidence type="ECO:0000256" key="4">
    <source>
        <dbReference type="ARBA" id="ARBA00022989"/>
    </source>
</evidence>
<evidence type="ECO:0000256" key="5">
    <source>
        <dbReference type="ARBA" id="ARBA00023043"/>
    </source>
</evidence>
<organism evidence="10 11">
    <name type="scientific">Delitschia confertaspora ATCC 74209</name>
    <dbReference type="NCBI Taxonomy" id="1513339"/>
    <lineage>
        <taxon>Eukaryota</taxon>
        <taxon>Fungi</taxon>
        <taxon>Dikarya</taxon>
        <taxon>Ascomycota</taxon>
        <taxon>Pezizomycotina</taxon>
        <taxon>Dothideomycetes</taxon>
        <taxon>Pleosporomycetidae</taxon>
        <taxon>Pleosporales</taxon>
        <taxon>Delitschiaceae</taxon>
        <taxon>Delitschia</taxon>
    </lineage>
</organism>
<feature type="transmembrane region" description="Helical" evidence="9">
    <location>
        <begin position="1224"/>
        <end position="1245"/>
    </location>
</feature>
<feature type="compositionally biased region" description="Basic and acidic residues" evidence="8">
    <location>
        <begin position="691"/>
        <end position="701"/>
    </location>
</feature>
<evidence type="ECO:0000313" key="10">
    <source>
        <dbReference type="EMBL" id="KAF2196646.1"/>
    </source>
</evidence>
<keyword evidence="2 9" id="KW-0812">Transmembrane</keyword>
<dbReference type="GO" id="GO:0046873">
    <property type="term" value="F:metal ion transmembrane transporter activity"/>
    <property type="evidence" value="ECO:0007669"/>
    <property type="project" value="InterPro"/>
</dbReference>
<dbReference type="SUPFAM" id="SSF48403">
    <property type="entry name" value="Ankyrin repeat"/>
    <property type="match status" value="2"/>
</dbReference>
<name>A0A9P4JF01_9PLEO</name>
<comment type="caution">
    <text evidence="10">The sequence shown here is derived from an EMBL/GenBank/DDBJ whole genome shotgun (WGS) entry which is preliminary data.</text>
</comment>
<dbReference type="Gene3D" id="1.20.58.340">
    <property type="entry name" value="Magnesium transport protein CorA, transmembrane region"/>
    <property type="match status" value="1"/>
</dbReference>
<evidence type="ECO:0000256" key="8">
    <source>
        <dbReference type="SAM" id="MobiDB-lite"/>
    </source>
</evidence>
<evidence type="ECO:0000256" key="7">
    <source>
        <dbReference type="PROSITE-ProRule" id="PRU00023"/>
    </source>
</evidence>
<accession>A0A9P4JF01</accession>
<proteinExistence type="predicted"/>
<sequence>MTPLYRAVFWNQNELVAVLLEEYSPDIEARDDDGETPLWRAVYEGNFDNVRRLIEHRANVNVEDRVGNPVLHVAIEGSNRRIIELLLNQKPTLTTMDPRKRNVLHIAAEQSDPDILATLLLRNKAEFGAVDEEGDTELCHAAYNGNKDLAELLIQYGATVTTVNKQGRTPFHWSTAGSLSVTKLLLANGASSTAIDNNKWTALHTAAYYGNTEVAQFLIELWDTQDIPLLLAKDVYGDTALHIAADMDNADIVQLLVNRKADVIPGDPGDSEGRFRWDRMEIANPQHVDKVGALLFEKHKPVDGEELKGVLSEDQANALEWAARNGYRKLYELFWPCVQTENVRSVLYWAAVGCKESVVAYVLAKKREEGDRWVGLPGRNDIKAVQAAAQNGHVEIVRTLLRVIMQEDVSESKSKYWTTPLHWVVAYPGNESVEMVRSMLRNGENPELVDYSDEHAVSAVELARYGISQKRKDRIVDLLETPLTHPRKPLQLVNPQLEKDEVKQACRQYPANIIDFHPSDGRFYTVERKTVVQETIYDSDGGPNRIMERARKTWDIPDSELKHQFRWIHLPANNWTWVKDVMHRVSYESKKLPAEYTRIMDFVDKNRREHLGKPHARFIYPSLTFERSDTHFEEGASFLKLSGKNKRPEKKGEHDKAKLERKLSISKTKETKPEISAVEGKQTSGIVGGDGKGKTELKEPLSKPGGDQWTLEAKENGEERNSDGMGVTHLKGSKLALCIPYLTLQTVASYRKQRQAIFLAEETSKRGTEAILDGLSLACTKKSYEIIAGAATEFKELGFNDVMELSFSEYLALSEQDEADELPNRWIGNIVEHLNELLDTTSKTYKDTRILALYEHLRDAFDIYKRRNKYTMEGAWAPHVKLETLFQHYLQPSEGQGIHVTRTLDQYYYSSLADTSRRDVDQVVRRYQDAATRYNSEADGFHMGMVDQLWLWIIDGNTIITCFPHCWGHDRTSGQHLELLDNIRTHIRMNSQISSVWSLASVIATSCVDFIDSCQATLPTGPETLLQMFASSIGTAAEEEVKCFQTFEREVNTLTESAGNSLSSPKKEIELLKQVKDIRDELNIIMSICEDQKHWLEKLFGLITNGDTAGRGARDDFKGRTDLYLRMEKIKKMQVDAKIIYDSLNHLLDLKQKNANLVEAAQARRQTEETSQQTAQTVKQGRTILMFTIVTIIFLPMSFLVSIFNLNIRSFPHQGDTLSYPPSWVFARIFGSSAAITVPLIVLALKFQAIFEFFSKGHNGNKEDKKGEDHMKPPMGGIKRATPIQQSDGNKVTSVKSLWSLRWRRNRPSWSEAHPESRMEKGEERNRSSPRTGLIPHSPKF</sequence>
<keyword evidence="6 9" id="KW-0472">Membrane</keyword>
<dbReference type="InterPro" id="IPR002523">
    <property type="entry name" value="MgTranspt_CorA/ZnTranspt_ZntB"/>
</dbReference>
<keyword evidence="11" id="KW-1185">Reference proteome</keyword>
<keyword evidence="5 7" id="KW-0040">ANK repeat</keyword>
<feature type="compositionally biased region" description="Basic and acidic residues" evidence="8">
    <location>
        <begin position="1260"/>
        <end position="1272"/>
    </location>
</feature>
<evidence type="ECO:0000256" key="2">
    <source>
        <dbReference type="ARBA" id="ARBA00022692"/>
    </source>
</evidence>
<dbReference type="PROSITE" id="PS50088">
    <property type="entry name" value="ANK_REPEAT"/>
    <property type="match status" value="5"/>
</dbReference>
<keyword evidence="4 9" id="KW-1133">Transmembrane helix</keyword>
<evidence type="ECO:0000256" key="1">
    <source>
        <dbReference type="ARBA" id="ARBA00004141"/>
    </source>
</evidence>
<feature type="compositionally biased region" description="Polar residues" evidence="8">
    <location>
        <begin position="1283"/>
        <end position="1293"/>
    </location>
</feature>
<evidence type="ECO:0000313" key="11">
    <source>
        <dbReference type="Proteomes" id="UP000799536"/>
    </source>
</evidence>
<feature type="repeat" description="ANK" evidence="7">
    <location>
        <begin position="33"/>
        <end position="65"/>
    </location>
</feature>
<dbReference type="PROSITE" id="PS50297">
    <property type="entry name" value="ANK_REP_REGION"/>
    <property type="match status" value="4"/>
</dbReference>
<dbReference type="OrthoDB" id="341259at2759"/>
<dbReference type="PANTHER" id="PTHR24198:SF165">
    <property type="entry name" value="ANKYRIN REPEAT-CONTAINING PROTEIN-RELATED"/>
    <property type="match status" value="1"/>
</dbReference>